<dbReference type="Gene3D" id="2.60.470.10">
    <property type="entry name" value="Acid-sensing ion channels like domains"/>
    <property type="match status" value="1"/>
</dbReference>
<evidence type="ECO:0000256" key="12">
    <source>
        <dbReference type="RuleBase" id="RU000679"/>
    </source>
</evidence>
<keyword evidence="11 12" id="KW-0407">Ion channel</keyword>
<keyword evidence="3 12" id="KW-0813">Transport</keyword>
<name>A0A3L8DZA0_OOCBI</name>
<dbReference type="AlphaFoldDB" id="A0A3L8DZA0"/>
<organism evidence="15">
    <name type="scientific">Ooceraea biroi</name>
    <name type="common">Clonal raider ant</name>
    <name type="synonym">Cerapachys biroi</name>
    <dbReference type="NCBI Taxonomy" id="2015173"/>
    <lineage>
        <taxon>Eukaryota</taxon>
        <taxon>Metazoa</taxon>
        <taxon>Ecdysozoa</taxon>
        <taxon>Arthropoda</taxon>
        <taxon>Hexapoda</taxon>
        <taxon>Insecta</taxon>
        <taxon>Pterygota</taxon>
        <taxon>Neoptera</taxon>
        <taxon>Endopterygota</taxon>
        <taxon>Hymenoptera</taxon>
        <taxon>Apocrita</taxon>
        <taxon>Aculeata</taxon>
        <taxon>Formicoidea</taxon>
        <taxon>Formicidae</taxon>
        <taxon>Dorylinae</taxon>
        <taxon>Ooceraea</taxon>
    </lineage>
</organism>
<evidence type="ECO:0000313" key="15">
    <source>
        <dbReference type="EMBL" id="RLU25553.1"/>
    </source>
</evidence>
<dbReference type="Proteomes" id="UP000279307">
    <property type="component" value="Chromosome 2"/>
</dbReference>
<reference evidence="15" key="1">
    <citation type="journal article" date="2018" name="Genome Res.">
        <title>The genomic architecture and molecular evolution of ant odorant receptors.</title>
        <authorList>
            <person name="McKenzie S.K."/>
            <person name="Kronauer D.J.C."/>
        </authorList>
    </citation>
    <scope>NUCLEOTIDE SEQUENCE [LARGE SCALE GENOMIC DNA]</scope>
    <source>
        <strain evidence="15">Clonal line C1</strain>
    </source>
</reference>
<accession>A0A3L8DZA0</accession>
<dbReference type="Pfam" id="PF00858">
    <property type="entry name" value="ASC"/>
    <property type="match status" value="1"/>
</dbReference>
<feature type="transmembrane region" description="Helical" evidence="14">
    <location>
        <begin position="240"/>
        <end position="261"/>
    </location>
</feature>
<feature type="compositionally biased region" description="Basic and acidic residues" evidence="13">
    <location>
        <begin position="179"/>
        <end position="196"/>
    </location>
</feature>
<proteinExistence type="inferred from homology"/>
<evidence type="ECO:0000256" key="6">
    <source>
        <dbReference type="ARBA" id="ARBA00022989"/>
    </source>
</evidence>
<keyword evidence="6 14" id="KW-1133">Transmembrane helix</keyword>
<dbReference type="Gene3D" id="1.10.287.770">
    <property type="entry name" value="YojJ-like"/>
    <property type="match status" value="1"/>
</dbReference>
<evidence type="ECO:0000256" key="10">
    <source>
        <dbReference type="ARBA" id="ARBA00023201"/>
    </source>
</evidence>
<feature type="transmembrane region" description="Helical" evidence="14">
    <location>
        <begin position="671"/>
        <end position="692"/>
    </location>
</feature>
<keyword evidence="5 12" id="KW-0812">Transmembrane</keyword>
<comment type="caution">
    <text evidence="15">The sequence shown here is derived from an EMBL/GenBank/DDBJ whole genome shotgun (WGS) entry which is preliminary data.</text>
</comment>
<feature type="region of interest" description="Disordered" evidence="13">
    <location>
        <begin position="179"/>
        <end position="201"/>
    </location>
</feature>
<evidence type="ECO:0000256" key="2">
    <source>
        <dbReference type="ARBA" id="ARBA00007193"/>
    </source>
</evidence>
<dbReference type="OrthoDB" id="6021021at2759"/>
<comment type="similarity">
    <text evidence="2 12">Belongs to the amiloride-sensitive sodium channel (TC 1.A.6) family.</text>
</comment>
<evidence type="ECO:0000256" key="5">
    <source>
        <dbReference type="ARBA" id="ARBA00022692"/>
    </source>
</evidence>
<evidence type="ECO:0000256" key="14">
    <source>
        <dbReference type="SAM" id="Phobius"/>
    </source>
</evidence>
<evidence type="ECO:0000256" key="11">
    <source>
        <dbReference type="ARBA" id="ARBA00023303"/>
    </source>
</evidence>
<evidence type="ECO:0008006" key="16">
    <source>
        <dbReference type="Google" id="ProtNLM"/>
    </source>
</evidence>
<protein>
    <recommendedName>
        <fullName evidence="16">Sodium channel protein Nach</fullName>
    </recommendedName>
</protein>
<dbReference type="GO" id="GO:0005886">
    <property type="term" value="C:plasma membrane"/>
    <property type="evidence" value="ECO:0007669"/>
    <property type="project" value="TreeGrafter"/>
</dbReference>
<evidence type="ECO:0000256" key="1">
    <source>
        <dbReference type="ARBA" id="ARBA00004141"/>
    </source>
</evidence>
<evidence type="ECO:0000256" key="3">
    <source>
        <dbReference type="ARBA" id="ARBA00022448"/>
    </source>
</evidence>
<keyword evidence="7" id="KW-0915">Sodium</keyword>
<evidence type="ECO:0000256" key="9">
    <source>
        <dbReference type="ARBA" id="ARBA00023136"/>
    </source>
</evidence>
<dbReference type="EMBL" id="QOIP01000002">
    <property type="protein sequence ID" value="RLU25553.1"/>
    <property type="molecule type" value="Genomic_DNA"/>
</dbReference>
<dbReference type="GO" id="GO:0015280">
    <property type="term" value="F:ligand-gated sodium channel activity"/>
    <property type="evidence" value="ECO:0007669"/>
    <property type="project" value="TreeGrafter"/>
</dbReference>
<comment type="subcellular location">
    <subcellularLocation>
        <location evidence="1">Membrane</location>
        <topology evidence="1">Multi-pass membrane protein</topology>
    </subcellularLocation>
</comment>
<evidence type="ECO:0000256" key="4">
    <source>
        <dbReference type="ARBA" id="ARBA00022461"/>
    </source>
</evidence>
<evidence type="ECO:0000256" key="8">
    <source>
        <dbReference type="ARBA" id="ARBA00023065"/>
    </source>
</evidence>
<dbReference type="PANTHER" id="PTHR11690">
    <property type="entry name" value="AMILORIDE-SENSITIVE SODIUM CHANNEL-RELATED"/>
    <property type="match status" value="1"/>
</dbReference>
<keyword evidence="4 12" id="KW-0894">Sodium channel</keyword>
<gene>
    <name evidence="15" type="ORF">DMN91_001709</name>
</gene>
<dbReference type="PRINTS" id="PR01078">
    <property type="entry name" value="AMINACHANNEL"/>
</dbReference>
<evidence type="ECO:0000256" key="13">
    <source>
        <dbReference type="SAM" id="MobiDB-lite"/>
    </source>
</evidence>
<keyword evidence="9 14" id="KW-0472">Membrane</keyword>
<keyword evidence="8 12" id="KW-0406">Ion transport</keyword>
<evidence type="ECO:0000256" key="7">
    <source>
        <dbReference type="ARBA" id="ARBA00023053"/>
    </source>
</evidence>
<keyword evidence="10 12" id="KW-0739">Sodium transport</keyword>
<dbReference type="PANTHER" id="PTHR11690:SF243">
    <property type="entry name" value="PICKPOCKET 12-RELATED"/>
    <property type="match status" value="1"/>
</dbReference>
<reference evidence="15" key="2">
    <citation type="submission" date="2018-07" db="EMBL/GenBank/DDBJ databases">
        <authorList>
            <person name="Mckenzie S.K."/>
            <person name="Kronauer D.J.C."/>
        </authorList>
    </citation>
    <scope>NUCLEOTIDE SEQUENCE</scope>
    <source>
        <strain evidence="15">Clonal line C1</strain>
    </source>
</reference>
<sequence>MVIIAHHGHLRSLLKSMFSSKNAIKDSRTAYQTRDWTSRENDFDCEMEESSSSELDKTRSSINAWNDARILTHVANIGKTHDLNHLRLYNPNVMTTRPYNRNCIDIGNDSYYNNTDKPSLDYLRAGNTLPYSINTLHLQNTYRPSQRLEAFAFHDNSKDMYRSHDFILRSRHNNNNLFIKKDPVANKNSDQENKKTERSKKKKHQVFTDCMEFFQQYCANSSLHGLRYVGDSSLSAVERIFWLISFLAALIIVTIYIYFIYQRWTHSPIIIALSPEPVSLTEFPFPSVTICNMNHVKKSEATKILRGSDSLEKVLLDDVCDRNYNTTDDGIDENIEWERIERFKINTSQSCTDMLYYCVWHGSQHDCNKIFNSVMTDEGICCNFNSVNRKYLLYNPRDWPDLNISYSAVSIDWNAEKGYNASTPTDVIPQRPPGTGLSYGLTLALDAETDEYYCGFTSAGFKMLLHSPVETPKIADFSFAIMPGKETRVILKPRISVANSRIIAIQQKKRKCYFTAERKLRYYRTYTQRNCVLECEANFTQEMCGCVQYYMPKSAKTKICGKRDTSCAVRAKTAMELGLYDDDTASSLNISKLPHCTCWPACYEINYKAQLSQSELLPTLNIDAPYVKKNMDYFTKNVAVVHLFFVDSQFTKYVKNELFGFTEFLSSTGGLLGLFMGFSFLSAMEIVYFLTLRAWCRMYRRRQAAKPAVLQIHPAEDKTVIYPFAN</sequence>
<dbReference type="InterPro" id="IPR001873">
    <property type="entry name" value="ENaC"/>
</dbReference>